<proteinExistence type="predicted"/>
<dbReference type="EMBL" id="GBXM01057439">
    <property type="protein sequence ID" value="JAH51138.1"/>
    <property type="molecule type" value="Transcribed_RNA"/>
</dbReference>
<evidence type="ECO:0000256" key="1">
    <source>
        <dbReference type="SAM" id="MobiDB-lite"/>
    </source>
</evidence>
<protein>
    <submittedName>
        <fullName evidence="2">Uncharacterized protein</fullName>
    </submittedName>
</protein>
<evidence type="ECO:0000313" key="2">
    <source>
        <dbReference type="EMBL" id="JAH51138.1"/>
    </source>
</evidence>
<reference evidence="2" key="1">
    <citation type="submission" date="2014-11" db="EMBL/GenBank/DDBJ databases">
        <authorList>
            <person name="Amaro Gonzalez C."/>
        </authorList>
    </citation>
    <scope>NUCLEOTIDE SEQUENCE</scope>
</reference>
<reference evidence="2" key="2">
    <citation type="journal article" date="2015" name="Fish Shellfish Immunol.">
        <title>Early steps in the European eel (Anguilla anguilla)-Vibrio vulnificus interaction in the gills: Role of the RtxA13 toxin.</title>
        <authorList>
            <person name="Callol A."/>
            <person name="Pajuelo D."/>
            <person name="Ebbesson L."/>
            <person name="Teles M."/>
            <person name="MacKenzie S."/>
            <person name="Amaro C."/>
        </authorList>
    </citation>
    <scope>NUCLEOTIDE SEQUENCE</scope>
</reference>
<sequence length="52" mass="5786">MSILKAGHDSPSLKIRSKRNDLSTDRPSTSARPSSSRLRVAIMLSKMFQPKT</sequence>
<accession>A0A0E9TEG8</accession>
<name>A0A0E9TEG8_ANGAN</name>
<organism evidence="2">
    <name type="scientific">Anguilla anguilla</name>
    <name type="common">European freshwater eel</name>
    <name type="synonym">Muraena anguilla</name>
    <dbReference type="NCBI Taxonomy" id="7936"/>
    <lineage>
        <taxon>Eukaryota</taxon>
        <taxon>Metazoa</taxon>
        <taxon>Chordata</taxon>
        <taxon>Craniata</taxon>
        <taxon>Vertebrata</taxon>
        <taxon>Euteleostomi</taxon>
        <taxon>Actinopterygii</taxon>
        <taxon>Neopterygii</taxon>
        <taxon>Teleostei</taxon>
        <taxon>Anguilliformes</taxon>
        <taxon>Anguillidae</taxon>
        <taxon>Anguilla</taxon>
    </lineage>
</organism>
<feature type="region of interest" description="Disordered" evidence="1">
    <location>
        <begin position="1"/>
        <end position="38"/>
    </location>
</feature>
<feature type="compositionally biased region" description="Low complexity" evidence="1">
    <location>
        <begin position="25"/>
        <end position="38"/>
    </location>
</feature>
<dbReference type="AlphaFoldDB" id="A0A0E9TEG8"/>